<evidence type="ECO:0000256" key="4">
    <source>
        <dbReference type="ARBA" id="ARBA00022692"/>
    </source>
</evidence>
<feature type="transmembrane region" description="Helical" evidence="7">
    <location>
        <begin position="54"/>
        <end position="71"/>
    </location>
</feature>
<evidence type="ECO:0000313" key="9">
    <source>
        <dbReference type="EMBL" id="RXJ04600.1"/>
    </source>
</evidence>
<feature type="domain" description="YetF C-terminal" evidence="8">
    <location>
        <begin position="78"/>
        <end position="207"/>
    </location>
</feature>
<evidence type="ECO:0000256" key="3">
    <source>
        <dbReference type="ARBA" id="ARBA00022475"/>
    </source>
</evidence>
<proteinExistence type="inferred from homology"/>
<protein>
    <submittedName>
        <fullName evidence="9">DUF421 domain-containing protein</fullName>
    </submittedName>
</protein>
<dbReference type="InterPro" id="IPR007353">
    <property type="entry name" value="DUF421"/>
</dbReference>
<evidence type="ECO:0000256" key="1">
    <source>
        <dbReference type="ARBA" id="ARBA00004651"/>
    </source>
</evidence>
<sequence length="221" mass="25166">MVIETTKLVVLFLLVFTVMRLLGKTLLSQWTAYDLVTIIFLSYAALGAVKINSFFHAVICIISIGTLYVIISRLSLFQALTNIIIGEPTILIKHGTIIQKNLKKIRYSLAELLSMIRTFGYPDIKDIEYAILEPNGKISVIPIKELQPLTVQHCQINVEYTGLPLSLIIEGKIQKGNLTIINKDEAWLEKHIVEKGFKDIKEIYYAYIKDNEDSFTILNYQ</sequence>
<feature type="transmembrane region" description="Helical" evidence="7">
    <location>
        <begin position="6"/>
        <end position="23"/>
    </location>
</feature>
<keyword evidence="10" id="KW-1185">Reference proteome</keyword>
<dbReference type="PANTHER" id="PTHR34582:SF5">
    <property type="entry name" value="UPF0702 TRANSMEMBRANE PROTEIN YETF"/>
    <property type="match status" value="1"/>
</dbReference>
<dbReference type="AlphaFoldDB" id="A0A4Q0VYS1"/>
<dbReference type="Gene3D" id="3.30.240.20">
    <property type="entry name" value="bsu07140 like domains"/>
    <property type="match status" value="2"/>
</dbReference>
<gene>
    <name evidence="9" type="ORF">DS745_04240</name>
</gene>
<dbReference type="GO" id="GO:0005886">
    <property type="term" value="C:plasma membrane"/>
    <property type="evidence" value="ECO:0007669"/>
    <property type="project" value="UniProtKB-SubCell"/>
</dbReference>
<dbReference type="PANTHER" id="PTHR34582">
    <property type="entry name" value="UPF0702 TRANSMEMBRANE PROTEIN YCAP"/>
    <property type="match status" value="1"/>
</dbReference>
<dbReference type="EMBL" id="QOUX01000001">
    <property type="protein sequence ID" value="RXJ04600.1"/>
    <property type="molecule type" value="Genomic_DNA"/>
</dbReference>
<evidence type="ECO:0000256" key="7">
    <source>
        <dbReference type="SAM" id="Phobius"/>
    </source>
</evidence>
<reference evidence="9 10" key="1">
    <citation type="journal article" date="2019" name="Int. J. Syst. Evol. Microbiol.">
        <title>Anaerobacillus alkaliphilus sp. nov., a novel alkaliphilic and moderately halophilic bacterium.</title>
        <authorList>
            <person name="Borsodi A.K."/>
            <person name="Aszalos J.M."/>
            <person name="Bihari P."/>
            <person name="Nagy I."/>
            <person name="Schumann P."/>
            <person name="Sproer C."/>
            <person name="Kovacs A.L."/>
            <person name="Boka K."/>
            <person name="Dobosy P."/>
            <person name="Ovari M."/>
            <person name="Szili-Kovacs T."/>
            <person name="Toth E."/>
        </authorList>
    </citation>
    <scope>NUCLEOTIDE SEQUENCE [LARGE SCALE GENOMIC DNA]</scope>
    <source>
        <strain evidence="9 10">B16-10</strain>
    </source>
</reference>
<dbReference type="OrthoDB" id="9778331at2"/>
<evidence type="ECO:0000256" key="6">
    <source>
        <dbReference type="ARBA" id="ARBA00023136"/>
    </source>
</evidence>
<evidence type="ECO:0000313" key="10">
    <source>
        <dbReference type="Proteomes" id="UP000290649"/>
    </source>
</evidence>
<dbReference type="Pfam" id="PF04239">
    <property type="entry name" value="DUF421"/>
    <property type="match status" value="1"/>
</dbReference>
<comment type="similarity">
    <text evidence="2">Belongs to the UPF0702 family.</text>
</comment>
<keyword evidence="4 7" id="KW-0812">Transmembrane</keyword>
<organism evidence="9 10">
    <name type="scientific">Anaerobacillus alkaliphilus</name>
    <dbReference type="NCBI Taxonomy" id="1548597"/>
    <lineage>
        <taxon>Bacteria</taxon>
        <taxon>Bacillati</taxon>
        <taxon>Bacillota</taxon>
        <taxon>Bacilli</taxon>
        <taxon>Bacillales</taxon>
        <taxon>Bacillaceae</taxon>
        <taxon>Anaerobacillus</taxon>
    </lineage>
</organism>
<keyword evidence="3" id="KW-1003">Cell membrane</keyword>
<comment type="caution">
    <text evidence="9">The sequence shown here is derived from an EMBL/GenBank/DDBJ whole genome shotgun (WGS) entry which is preliminary data.</text>
</comment>
<feature type="transmembrane region" description="Helical" evidence="7">
    <location>
        <begin position="30"/>
        <end position="48"/>
    </location>
</feature>
<evidence type="ECO:0000256" key="2">
    <source>
        <dbReference type="ARBA" id="ARBA00006448"/>
    </source>
</evidence>
<name>A0A4Q0VYS1_9BACI</name>
<accession>A0A4Q0VYS1</accession>
<keyword evidence="6 7" id="KW-0472">Membrane</keyword>
<dbReference type="Proteomes" id="UP000290649">
    <property type="component" value="Unassembled WGS sequence"/>
</dbReference>
<comment type="subcellular location">
    <subcellularLocation>
        <location evidence="1">Cell membrane</location>
        <topology evidence="1">Multi-pass membrane protein</topology>
    </subcellularLocation>
</comment>
<dbReference type="InterPro" id="IPR023090">
    <property type="entry name" value="UPF0702_alpha/beta_dom_sf"/>
</dbReference>
<dbReference type="RefSeq" id="WP_129076964.1">
    <property type="nucleotide sequence ID" value="NZ_QOUX01000001.1"/>
</dbReference>
<evidence type="ECO:0000259" key="8">
    <source>
        <dbReference type="Pfam" id="PF04239"/>
    </source>
</evidence>
<keyword evidence="5 7" id="KW-1133">Transmembrane helix</keyword>
<evidence type="ECO:0000256" key="5">
    <source>
        <dbReference type="ARBA" id="ARBA00022989"/>
    </source>
</evidence>